<keyword evidence="2" id="KW-1185">Reference proteome</keyword>
<evidence type="ECO:0000313" key="2">
    <source>
        <dbReference type="Proteomes" id="UP000324897"/>
    </source>
</evidence>
<feature type="non-terminal residue" evidence="1">
    <location>
        <position position="1"/>
    </location>
</feature>
<dbReference type="Gramene" id="TVU49890">
    <property type="protein sequence ID" value="TVU49890"/>
    <property type="gene ID" value="EJB05_01229"/>
</dbReference>
<reference evidence="1 2" key="1">
    <citation type="journal article" date="2019" name="Sci. Rep.">
        <title>A high-quality genome of Eragrostis curvula grass provides insights into Poaceae evolution and supports new strategies to enhance forage quality.</title>
        <authorList>
            <person name="Carballo J."/>
            <person name="Santos B.A.C.M."/>
            <person name="Zappacosta D."/>
            <person name="Garbus I."/>
            <person name="Selva J.P."/>
            <person name="Gallo C.A."/>
            <person name="Diaz A."/>
            <person name="Albertini E."/>
            <person name="Caccamo M."/>
            <person name="Echenique V."/>
        </authorList>
    </citation>
    <scope>NUCLEOTIDE SEQUENCE [LARGE SCALE GENOMIC DNA]</scope>
    <source>
        <strain evidence="2">cv. Victoria</strain>
        <tissue evidence="1">Leaf</tissue>
    </source>
</reference>
<proteinExistence type="predicted"/>
<organism evidence="1 2">
    <name type="scientific">Eragrostis curvula</name>
    <name type="common">weeping love grass</name>
    <dbReference type="NCBI Taxonomy" id="38414"/>
    <lineage>
        <taxon>Eukaryota</taxon>
        <taxon>Viridiplantae</taxon>
        <taxon>Streptophyta</taxon>
        <taxon>Embryophyta</taxon>
        <taxon>Tracheophyta</taxon>
        <taxon>Spermatophyta</taxon>
        <taxon>Magnoliopsida</taxon>
        <taxon>Liliopsida</taxon>
        <taxon>Poales</taxon>
        <taxon>Poaceae</taxon>
        <taxon>PACMAD clade</taxon>
        <taxon>Chloridoideae</taxon>
        <taxon>Eragrostideae</taxon>
        <taxon>Eragrostidinae</taxon>
        <taxon>Eragrostis</taxon>
    </lineage>
</organism>
<dbReference type="AlphaFoldDB" id="A0A5J9WRD3"/>
<dbReference type="Proteomes" id="UP000324897">
    <property type="component" value="Chromosome 6"/>
</dbReference>
<name>A0A5J9WRD3_9POAL</name>
<comment type="caution">
    <text evidence="1">The sequence shown here is derived from an EMBL/GenBank/DDBJ whole genome shotgun (WGS) entry which is preliminary data.</text>
</comment>
<protein>
    <submittedName>
        <fullName evidence="1">Uncharacterized protein</fullName>
    </submittedName>
</protein>
<gene>
    <name evidence="1" type="ORF">EJB05_01229</name>
</gene>
<evidence type="ECO:0000313" key="1">
    <source>
        <dbReference type="EMBL" id="TVU49890.1"/>
    </source>
</evidence>
<dbReference type="EMBL" id="RWGY01000002">
    <property type="protein sequence ID" value="TVU49890.1"/>
    <property type="molecule type" value="Genomic_DNA"/>
</dbReference>
<sequence length="88" mass="10008">MFGHKVMQDFTPYKPLTFHVSAGPDRGLRHRRFAADGNYAEEFWVSIDGNSRGQLYGVLSKDNVTFAVDTKSVRSREEEGKAISIDWL</sequence>
<accession>A0A5J9WRD3</accession>